<sequence length="134" mass="15179">MPYPRHIAPEAPRIQQTLQLPVPKLESLQEWAIDGTAITASARVKDPTGRIALVKNSWTDGWFLPGRRFRALIGHRYCYRRIFGSGFRRIPASIVSFPAVFSRSHTRTASELFTIRPTVRAQPHIAQPTHGHTL</sequence>
<dbReference type="EMBL" id="JBHTAX010000004">
    <property type="protein sequence ID" value="MFC7192135.1"/>
    <property type="molecule type" value="Genomic_DNA"/>
</dbReference>
<dbReference type="RefSeq" id="WP_390206642.1">
    <property type="nucleotide sequence ID" value="NZ_JBHSZC010000003.1"/>
</dbReference>
<reference evidence="1 2" key="1">
    <citation type="journal article" date="2019" name="Int. J. Syst. Evol. Microbiol.">
        <title>The Global Catalogue of Microorganisms (GCM) 10K type strain sequencing project: providing services to taxonomists for standard genome sequencing and annotation.</title>
        <authorList>
            <consortium name="The Broad Institute Genomics Platform"/>
            <consortium name="The Broad Institute Genome Sequencing Center for Infectious Disease"/>
            <person name="Wu L."/>
            <person name="Ma J."/>
        </authorList>
    </citation>
    <scope>NUCLEOTIDE SEQUENCE [LARGE SCALE GENOMIC DNA]</scope>
    <source>
        <strain evidence="1 2">RDMS1</strain>
    </source>
</reference>
<comment type="caution">
    <text evidence="1">The sequence shown here is derived from an EMBL/GenBank/DDBJ whole genome shotgun (WGS) entry which is preliminary data.</text>
</comment>
<protein>
    <submittedName>
        <fullName evidence="1">Uncharacterized protein</fullName>
    </submittedName>
</protein>
<accession>A0ABD5YZ33</accession>
<organism evidence="1 2">
    <name type="scientific">Halocatena marina</name>
    <dbReference type="NCBI Taxonomy" id="2934937"/>
    <lineage>
        <taxon>Archaea</taxon>
        <taxon>Methanobacteriati</taxon>
        <taxon>Methanobacteriota</taxon>
        <taxon>Stenosarchaea group</taxon>
        <taxon>Halobacteria</taxon>
        <taxon>Halobacteriales</taxon>
        <taxon>Natronomonadaceae</taxon>
        <taxon>Halocatena</taxon>
    </lineage>
</organism>
<dbReference type="Proteomes" id="UP001596417">
    <property type="component" value="Unassembled WGS sequence"/>
</dbReference>
<name>A0ABD5YZ33_9EURY</name>
<evidence type="ECO:0000313" key="2">
    <source>
        <dbReference type="Proteomes" id="UP001596417"/>
    </source>
</evidence>
<dbReference type="AlphaFoldDB" id="A0ABD5YZ33"/>
<gene>
    <name evidence="1" type="ORF">ACFQL7_21535</name>
</gene>
<proteinExistence type="predicted"/>
<evidence type="ECO:0000313" key="1">
    <source>
        <dbReference type="EMBL" id="MFC7192135.1"/>
    </source>
</evidence>
<keyword evidence="2" id="KW-1185">Reference proteome</keyword>